<evidence type="ECO:0000313" key="1">
    <source>
        <dbReference type="EMBL" id="KAD4586297.1"/>
    </source>
</evidence>
<dbReference type="OrthoDB" id="1415486at2759"/>
<evidence type="ECO:0008006" key="3">
    <source>
        <dbReference type="Google" id="ProtNLM"/>
    </source>
</evidence>
<protein>
    <recommendedName>
        <fullName evidence="3">OTU domain-containing protein</fullName>
    </recommendedName>
</protein>
<dbReference type="EMBL" id="SZYD01000012">
    <property type="protein sequence ID" value="KAD4586297.1"/>
    <property type="molecule type" value="Genomic_DNA"/>
</dbReference>
<name>A0A5N6NGM4_9ASTR</name>
<comment type="caution">
    <text evidence="1">The sequence shown here is derived from an EMBL/GenBank/DDBJ whole genome shotgun (WGS) entry which is preliminary data.</text>
</comment>
<evidence type="ECO:0000313" key="2">
    <source>
        <dbReference type="Proteomes" id="UP000326396"/>
    </source>
</evidence>
<sequence>MLDGNCGFRAVTVGLRFDENMRLYVQQQQLLDEMDTHRDAYRSIFENIQEDMYNLLYNSINWQQVQAAPFQYWMQMPYTGILIAQRFGMIVQLINIKRSQTYFPLWRSAKCEAINPHQVVSFVYVHNNHFFNIKFEGDYPIPSVTLDRAYASQTTTIYAIGALKPLKLHIEPYESGFEPKLSGSSFYAL</sequence>
<dbReference type="Proteomes" id="UP000326396">
    <property type="component" value="Linkage Group LG2"/>
</dbReference>
<keyword evidence="2" id="KW-1185">Reference proteome</keyword>
<proteinExistence type="predicted"/>
<organism evidence="1 2">
    <name type="scientific">Mikania micrantha</name>
    <name type="common">bitter vine</name>
    <dbReference type="NCBI Taxonomy" id="192012"/>
    <lineage>
        <taxon>Eukaryota</taxon>
        <taxon>Viridiplantae</taxon>
        <taxon>Streptophyta</taxon>
        <taxon>Embryophyta</taxon>
        <taxon>Tracheophyta</taxon>
        <taxon>Spermatophyta</taxon>
        <taxon>Magnoliopsida</taxon>
        <taxon>eudicotyledons</taxon>
        <taxon>Gunneridae</taxon>
        <taxon>Pentapetalae</taxon>
        <taxon>asterids</taxon>
        <taxon>campanulids</taxon>
        <taxon>Asterales</taxon>
        <taxon>Asteraceae</taxon>
        <taxon>Asteroideae</taxon>
        <taxon>Heliantheae alliance</taxon>
        <taxon>Eupatorieae</taxon>
        <taxon>Mikania</taxon>
    </lineage>
</organism>
<dbReference type="AlphaFoldDB" id="A0A5N6NGM4"/>
<dbReference type="CDD" id="cd22744">
    <property type="entry name" value="OTU"/>
    <property type="match status" value="1"/>
</dbReference>
<gene>
    <name evidence="1" type="ORF">E3N88_23898</name>
</gene>
<accession>A0A5N6NGM4</accession>
<reference evidence="1 2" key="1">
    <citation type="submission" date="2019-05" db="EMBL/GenBank/DDBJ databases">
        <title>Mikania micrantha, genome provides insights into the molecular mechanism of rapid growth.</title>
        <authorList>
            <person name="Liu B."/>
        </authorList>
    </citation>
    <scope>NUCLEOTIDE SEQUENCE [LARGE SCALE GENOMIC DNA]</scope>
    <source>
        <strain evidence="1">NLD-2019</strain>
        <tissue evidence="1">Leaf</tissue>
    </source>
</reference>